<dbReference type="EMBL" id="PGEM01000154">
    <property type="protein sequence ID" value="PPJ61948.1"/>
    <property type="molecule type" value="Genomic_DNA"/>
</dbReference>
<name>A0A2S6CQC8_9CYAN</name>
<keyword evidence="2" id="KW-1185">Reference proteome</keyword>
<dbReference type="Proteomes" id="UP000239589">
    <property type="component" value="Unassembled WGS sequence"/>
</dbReference>
<evidence type="ECO:0000313" key="2">
    <source>
        <dbReference type="Proteomes" id="UP000239589"/>
    </source>
</evidence>
<dbReference type="AlphaFoldDB" id="A0A2S6CQC8"/>
<accession>A0A2S6CQC8</accession>
<dbReference type="RefSeq" id="WP_038978315.1">
    <property type="nucleotide sequence ID" value="NZ_PGEM01000154.1"/>
</dbReference>
<proteinExistence type="predicted"/>
<gene>
    <name evidence="1" type="ORF">CUN59_18120</name>
</gene>
<comment type="caution">
    <text evidence="1">The sequence shown here is derived from an EMBL/GenBank/DDBJ whole genome shotgun (WGS) entry which is preliminary data.</text>
</comment>
<sequence>MAKCNKEFNDYVSEISWKFYSELDPLLNMNGEFDDSAHNIFRRLEKEDHWEKYGKDYFEMVQAIKYYLEIEREVMLYEELEFG</sequence>
<evidence type="ECO:0000313" key="1">
    <source>
        <dbReference type="EMBL" id="PPJ61948.1"/>
    </source>
</evidence>
<organism evidence="1 2">
    <name type="scientific">Cuspidothrix issatschenkoi CHARLIE-1</name>
    <dbReference type="NCBI Taxonomy" id="2052836"/>
    <lineage>
        <taxon>Bacteria</taxon>
        <taxon>Bacillati</taxon>
        <taxon>Cyanobacteriota</taxon>
        <taxon>Cyanophyceae</taxon>
        <taxon>Nostocales</taxon>
        <taxon>Aphanizomenonaceae</taxon>
        <taxon>Cuspidothrix</taxon>
    </lineage>
</organism>
<protein>
    <submittedName>
        <fullName evidence="1">Uncharacterized protein</fullName>
    </submittedName>
</protein>
<reference evidence="1 2" key="1">
    <citation type="submission" date="2018-02" db="EMBL/GenBank/DDBJ databases">
        <title>Discovery of a pederin family compound in a non-symbiotic bloom-forming cyanobacterium.</title>
        <authorList>
            <person name="Kust A."/>
            <person name="Mares J."/>
            <person name="Jokela J."/>
            <person name="Urajova P."/>
            <person name="Hajek J."/>
            <person name="Saurav K."/>
            <person name="Voracova K."/>
            <person name="Fewer D.P."/>
            <person name="Haapaniemi E."/>
            <person name="Permi P."/>
            <person name="Rehakova K."/>
            <person name="Sivonen K."/>
            <person name="Hrouzek P."/>
        </authorList>
    </citation>
    <scope>NUCLEOTIDE SEQUENCE [LARGE SCALE GENOMIC DNA]</scope>
    <source>
        <strain evidence="1 2">CHARLIE-1</strain>
    </source>
</reference>